<evidence type="ECO:0000256" key="7">
    <source>
        <dbReference type="SAM" id="MobiDB-lite"/>
    </source>
</evidence>
<feature type="transmembrane region" description="Helical" evidence="8">
    <location>
        <begin position="648"/>
        <end position="668"/>
    </location>
</feature>
<dbReference type="Pfam" id="PF25987">
    <property type="entry name" value="PRRT3"/>
    <property type="match status" value="1"/>
</dbReference>
<dbReference type="PANTHER" id="PTHR47400">
    <property type="entry name" value="PROLINE-RICH TRANSMEMBRANE PROTEIN 3"/>
    <property type="match status" value="1"/>
</dbReference>
<name>A0AAY4DBM1_9TELE</name>
<keyword evidence="6 8" id="KW-0472">Membrane</keyword>
<feature type="transmembrane region" description="Helical" evidence="8">
    <location>
        <begin position="504"/>
        <end position="523"/>
    </location>
</feature>
<feature type="region of interest" description="Disordered" evidence="7">
    <location>
        <begin position="717"/>
        <end position="816"/>
    </location>
</feature>
<feature type="compositionally biased region" description="Low complexity" evidence="7">
    <location>
        <begin position="336"/>
        <end position="348"/>
    </location>
</feature>
<dbReference type="InterPro" id="IPR059081">
    <property type="entry name" value="PRRT3-4"/>
</dbReference>
<evidence type="ECO:0000256" key="4">
    <source>
        <dbReference type="ARBA" id="ARBA00022729"/>
    </source>
</evidence>
<dbReference type="PANTHER" id="PTHR47400:SF2">
    <property type="entry name" value="PROLINE-RICH TRANSMEMBRANE PROTEIN 3-LIKE"/>
    <property type="match status" value="1"/>
</dbReference>
<feature type="region of interest" description="Disordered" evidence="7">
    <location>
        <begin position="28"/>
        <end position="49"/>
    </location>
</feature>
<keyword evidence="4 9" id="KW-0732">Signal</keyword>
<feature type="transmembrane region" description="Helical" evidence="8">
    <location>
        <begin position="430"/>
        <end position="452"/>
    </location>
</feature>
<keyword evidence="2" id="KW-0597">Phosphoprotein</keyword>
<dbReference type="Proteomes" id="UP000694580">
    <property type="component" value="Chromosome 7"/>
</dbReference>
<evidence type="ECO:0000259" key="10">
    <source>
        <dbReference type="Pfam" id="PF25987"/>
    </source>
</evidence>
<feature type="transmembrane region" description="Helical" evidence="8">
    <location>
        <begin position="567"/>
        <end position="590"/>
    </location>
</feature>
<evidence type="ECO:0000256" key="1">
    <source>
        <dbReference type="ARBA" id="ARBA00004141"/>
    </source>
</evidence>
<evidence type="ECO:0000313" key="12">
    <source>
        <dbReference type="Proteomes" id="UP000694580"/>
    </source>
</evidence>
<feature type="signal peptide" evidence="9">
    <location>
        <begin position="1"/>
        <end position="19"/>
    </location>
</feature>
<feature type="compositionally biased region" description="Gly residues" evidence="7">
    <location>
        <begin position="678"/>
        <end position="687"/>
    </location>
</feature>
<feature type="region of interest" description="Disordered" evidence="7">
    <location>
        <begin position="231"/>
        <end position="392"/>
    </location>
</feature>
<proteinExistence type="predicted"/>
<feature type="compositionally biased region" description="Low complexity" evidence="7">
    <location>
        <begin position="118"/>
        <end position="128"/>
    </location>
</feature>
<feature type="compositionally biased region" description="Pro residues" evidence="7">
    <location>
        <begin position="374"/>
        <end position="388"/>
    </location>
</feature>
<feature type="transmembrane region" description="Helical" evidence="8">
    <location>
        <begin position="602"/>
        <end position="628"/>
    </location>
</feature>
<feature type="compositionally biased region" description="Polar residues" evidence="7">
    <location>
        <begin position="40"/>
        <end position="49"/>
    </location>
</feature>
<organism evidence="11 12">
    <name type="scientific">Denticeps clupeoides</name>
    <name type="common">denticle herring</name>
    <dbReference type="NCBI Taxonomy" id="299321"/>
    <lineage>
        <taxon>Eukaryota</taxon>
        <taxon>Metazoa</taxon>
        <taxon>Chordata</taxon>
        <taxon>Craniata</taxon>
        <taxon>Vertebrata</taxon>
        <taxon>Euteleostomi</taxon>
        <taxon>Actinopterygii</taxon>
        <taxon>Neopterygii</taxon>
        <taxon>Teleostei</taxon>
        <taxon>Clupei</taxon>
        <taxon>Clupeiformes</taxon>
        <taxon>Denticipitoidei</taxon>
        <taxon>Denticipitidae</taxon>
        <taxon>Denticeps</taxon>
    </lineage>
</organism>
<feature type="compositionally biased region" description="Polar residues" evidence="7">
    <location>
        <begin position="873"/>
        <end position="895"/>
    </location>
</feature>
<dbReference type="InterPro" id="IPR043242">
    <property type="entry name" value="PRRT3"/>
</dbReference>
<sequence>MAPIPRLLLMLFLTGPVRGQVYVISQEKSSPTTILDPEGHTTQPNPTSWTDAPDRLFESWTVQKRTSPRGGSLGGTTMLKESHAVYPGQGVRRGQDPTESPVLLTSSVSPRLTHTHHPSTGTPSPETGILRKELKVSAEAPPAGRPSNESSTAGRPVPTAGIVEVPKGGDESTEELLRTISAQVAQGLDSAAATEGDLLAQFRPEAETRLADANPAEPTVVITATSTANNRTSLGYTDTQPTTGGVKPRTTARPLGRTGFRIEGQAAVNSTSRLAQTTAPSPPRRTSPLTTTTNEPKNGFRPSSRQNSTTTASKAPVEAELRETQPPITSTALNLTRTESSPSTPPSSGRRRFLPPVKDGGPSEQNRSISMARFPPPILQPGPSPSPSGDPCAVAGSKDCVDMVSEVFGPNGTSLVWTDLQRTLSFAWELHVFGSATLFLLLAAGAAVGVVLSPAARCPCRGALALANALLLLAGLLRAIHFLLDPYGARLLLPRPAVTALCTLPLPLLLWALAALIVLVIRGSGVELEPLPPSLLRLPLLAVSAVLQCTLLLAADLLSPALSPAVPFVLQGLSVVAGLVLCLGFLCLALPRVRQAGKAPGAGPALAVCALLGALCCALHVQTCLWLYGMLGDWRTFGWTWWLCQFWARLLELAWAFCLLLLASWVFWRPRGSQRGSGGAAGAGGVAGELPSPAGSTGTSLQHTCWSKIVQSLKGRPCRKAETAGTGGSGGSAGGSSVAGDMPNNWAGQERPGADISKSLIRNREPPKESNRGRNQAGSAGSLLRLQAAGRTPARSLSDKDSTLSLGDFDLRPPSPIDLSRSIDEALHREHLLRGGSLFRPLRPPSPPLGPWLRRNSDPQLTLSDSSDDHTALTDSSTGLGGAVNSSVPSRQVTAPPTPTHQGPRFAAGQRVPFSLSCPVSLRPSCNSVEMLTPGGDDTRPFLTPDVEGAASEGRRYLRVRRQDDSASVSSDIIDL</sequence>
<feature type="chain" id="PRO_5044338574" description="Proline-rich transmembrane protein 3/4 domain-containing protein" evidence="9">
    <location>
        <begin position="20"/>
        <end position="976"/>
    </location>
</feature>
<dbReference type="AlphaFoldDB" id="A0AAY4DBM1"/>
<reference evidence="11 12" key="1">
    <citation type="submission" date="2020-06" db="EMBL/GenBank/DDBJ databases">
        <authorList>
            <consortium name="Wellcome Sanger Institute Data Sharing"/>
        </authorList>
    </citation>
    <scope>NUCLEOTIDE SEQUENCE [LARGE SCALE GENOMIC DNA]</scope>
</reference>
<keyword evidence="12" id="KW-1185">Reference proteome</keyword>
<reference evidence="11" key="2">
    <citation type="submission" date="2025-08" db="UniProtKB">
        <authorList>
            <consortium name="Ensembl"/>
        </authorList>
    </citation>
    <scope>IDENTIFICATION</scope>
</reference>
<feature type="compositionally biased region" description="Polar residues" evidence="7">
    <location>
        <begin position="231"/>
        <end position="243"/>
    </location>
</feature>
<evidence type="ECO:0000256" key="6">
    <source>
        <dbReference type="ARBA" id="ARBA00023136"/>
    </source>
</evidence>
<feature type="compositionally biased region" description="Gly residues" evidence="7">
    <location>
        <begin position="725"/>
        <end position="734"/>
    </location>
</feature>
<evidence type="ECO:0000313" key="11">
    <source>
        <dbReference type="Ensembl" id="ENSDCDP00010042990.1"/>
    </source>
</evidence>
<feature type="compositionally biased region" description="Basic and acidic residues" evidence="7">
    <location>
        <begin position="762"/>
        <end position="772"/>
    </location>
</feature>
<feature type="transmembrane region" description="Helical" evidence="8">
    <location>
        <begin position="535"/>
        <end position="555"/>
    </location>
</feature>
<evidence type="ECO:0000256" key="2">
    <source>
        <dbReference type="ARBA" id="ARBA00022553"/>
    </source>
</evidence>
<feature type="region of interest" description="Disordered" evidence="7">
    <location>
        <begin position="87"/>
        <end position="174"/>
    </location>
</feature>
<comment type="subcellular location">
    <subcellularLocation>
        <location evidence="1">Membrane</location>
        <topology evidence="1">Multi-pass membrane protein</topology>
    </subcellularLocation>
</comment>
<feature type="region of interest" description="Disordered" evidence="7">
    <location>
        <begin position="837"/>
        <end position="907"/>
    </location>
</feature>
<keyword evidence="5 8" id="KW-1133">Transmembrane helix</keyword>
<evidence type="ECO:0000256" key="3">
    <source>
        <dbReference type="ARBA" id="ARBA00022692"/>
    </source>
</evidence>
<keyword evidence="3 8" id="KW-0812">Transmembrane</keyword>
<evidence type="ECO:0000256" key="9">
    <source>
        <dbReference type="SAM" id="SignalP"/>
    </source>
</evidence>
<gene>
    <name evidence="11" type="primary">PRRT3</name>
</gene>
<feature type="compositionally biased region" description="Polar residues" evidence="7">
    <location>
        <begin position="326"/>
        <end position="335"/>
    </location>
</feature>
<dbReference type="GeneTree" id="ENSGT00730000111360"/>
<protein>
    <recommendedName>
        <fullName evidence="10">Proline-rich transmembrane protein 3/4 domain-containing protein</fullName>
    </recommendedName>
</protein>
<feature type="compositionally biased region" description="Polar residues" evidence="7">
    <location>
        <begin position="267"/>
        <end position="276"/>
    </location>
</feature>
<feature type="transmembrane region" description="Helical" evidence="8">
    <location>
        <begin position="464"/>
        <end position="484"/>
    </location>
</feature>
<dbReference type="Ensembl" id="ENSDCDT00010053043.1">
    <property type="protein sequence ID" value="ENSDCDP00010042990.1"/>
    <property type="gene ID" value="ENSDCDG00010026930.1"/>
</dbReference>
<feature type="compositionally biased region" description="Polar residues" evidence="7">
    <location>
        <begin position="301"/>
        <end position="313"/>
    </location>
</feature>
<reference evidence="11" key="3">
    <citation type="submission" date="2025-09" db="UniProtKB">
        <authorList>
            <consortium name="Ensembl"/>
        </authorList>
    </citation>
    <scope>IDENTIFICATION</scope>
</reference>
<feature type="domain" description="Proline-rich transmembrane protein 3/4" evidence="10">
    <location>
        <begin position="409"/>
        <end position="675"/>
    </location>
</feature>
<accession>A0AAY4DBM1</accession>
<evidence type="ECO:0000256" key="5">
    <source>
        <dbReference type="ARBA" id="ARBA00022989"/>
    </source>
</evidence>
<feature type="region of interest" description="Disordered" evidence="7">
    <location>
        <begin position="678"/>
        <end position="699"/>
    </location>
</feature>
<evidence type="ECO:0000256" key="8">
    <source>
        <dbReference type="SAM" id="Phobius"/>
    </source>
</evidence>
<feature type="compositionally biased region" description="Polar residues" evidence="7">
    <location>
        <begin position="103"/>
        <end position="112"/>
    </location>
</feature>